<keyword evidence="1" id="KW-0472">Membrane</keyword>
<protein>
    <submittedName>
        <fullName evidence="2">Uncharacterized protein</fullName>
    </submittedName>
</protein>
<keyword evidence="1" id="KW-0812">Transmembrane</keyword>
<feature type="transmembrane region" description="Helical" evidence="1">
    <location>
        <begin position="64"/>
        <end position="85"/>
    </location>
</feature>
<evidence type="ECO:0000256" key="1">
    <source>
        <dbReference type="SAM" id="Phobius"/>
    </source>
</evidence>
<feature type="transmembrane region" description="Helical" evidence="1">
    <location>
        <begin position="143"/>
        <end position="162"/>
    </location>
</feature>
<feature type="transmembrane region" description="Helical" evidence="1">
    <location>
        <begin position="183"/>
        <end position="202"/>
    </location>
</feature>
<dbReference type="OrthoDB" id="2686513at2759"/>
<name>A0A165PF71_9AGAM</name>
<dbReference type="InParanoid" id="A0A165PF71"/>
<sequence>MYYQQLFCITIILRLYRTKSPLYGQVAALSLRLCGLSIVTSHFLSTWWSLSSAFMIFHPRCRPFVIFRELSLIVSTGIVSFLLMLRIYALCGCNRKVLFALIAAGVGLSGITCWALLTSRSNISYIAPGCHIADSAFTGRRTAGAWEVLLTLDLLVFIITVYKSYTSGDVFRRSPRLQNGLAVLIFRDGAMYFVCVLFSSMINLRLFKPLLKGTMSTFASNISVTLMSRLMLNLYKSIDQTTPGESFELSTTTLSRDLV</sequence>
<proteinExistence type="predicted"/>
<keyword evidence="1" id="KW-1133">Transmembrane helix</keyword>
<organism evidence="2 3">
    <name type="scientific">Neolentinus lepideus HHB14362 ss-1</name>
    <dbReference type="NCBI Taxonomy" id="1314782"/>
    <lineage>
        <taxon>Eukaryota</taxon>
        <taxon>Fungi</taxon>
        <taxon>Dikarya</taxon>
        <taxon>Basidiomycota</taxon>
        <taxon>Agaricomycotina</taxon>
        <taxon>Agaricomycetes</taxon>
        <taxon>Gloeophyllales</taxon>
        <taxon>Gloeophyllaceae</taxon>
        <taxon>Neolentinus</taxon>
    </lineage>
</organism>
<evidence type="ECO:0000313" key="2">
    <source>
        <dbReference type="EMBL" id="KZT20954.1"/>
    </source>
</evidence>
<dbReference type="AlphaFoldDB" id="A0A165PF71"/>
<keyword evidence="3" id="KW-1185">Reference proteome</keyword>
<gene>
    <name evidence="2" type="ORF">NEOLEDRAFT_812701</name>
</gene>
<feature type="transmembrane region" description="Helical" evidence="1">
    <location>
        <begin position="21"/>
        <end position="44"/>
    </location>
</feature>
<reference evidence="2 3" key="1">
    <citation type="journal article" date="2016" name="Mol. Biol. Evol.">
        <title>Comparative Genomics of Early-Diverging Mushroom-Forming Fungi Provides Insights into the Origins of Lignocellulose Decay Capabilities.</title>
        <authorList>
            <person name="Nagy L.G."/>
            <person name="Riley R."/>
            <person name="Tritt A."/>
            <person name="Adam C."/>
            <person name="Daum C."/>
            <person name="Floudas D."/>
            <person name="Sun H."/>
            <person name="Yadav J.S."/>
            <person name="Pangilinan J."/>
            <person name="Larsson K.H."/>
            <person name="Matsuura K."/>
            <person name="Barry K."/>
            <person name="Labutti K."/>
            <person name="Kuo R."/>
            <person name="Ohm R.A."/>
            <person name="Bhattacharya S.S."/>
            <person name="Shirouzu T."/>
            <person name="Yoshinaga Y."/>
            <person name="Martin F.M."/>
            <person name="Grigoriev I.V."/>
            <person name="Hibbett D.S."/>
        </authorList>
    </citation>
    <scope>NUCLEOTIDE SEQUENCE [LARGE SCALE GENOMIC DNA]</scope>
    <source>
        <strain evidence="2 3">HHB14362 ss-1</strain>
    </source>
</reference>
<dbReference type="EMBL" id="KV425613">
    <property type="protein sequence ID" value="KZT20954.1"/>
    <property type="molecule type" value="Genomic_DNA"/>
</dbReference>
<dbReference type="Proteomes" id="UP000076761">
    <property type="component" value="Unassembled WGS sequence"/>
</dbReference>
<evidence type="ECO:0000313" key="3">
    <source>
        <dbReference type="Proteomes" id="UP000076761"/>
    </source>
</evidence>
<accession>A0A165PF71</accession>
<feature type="transmembrane region" description="Helical" evidence="1">
    <location>
        <begin position="97"/>
        <end position="117"/>
    </location>
</feature>